<dbReference type="RefSeq" id="WP_109823446.1">
    <property type="nucleotide sequence ID" value="NZ_QGKL01000031.1"/>
</dbReference>
<gene>
    <name evidence="2" type="ORF">DKT75_10820</name>
</gene>
<evidence type="ECO:0000256" key="1">
    <source>
        <dbReference type="SAM" id="Phobius"/>
    </source>
</evidence>
<feature type="transmembrane region" description="Helical" evidence="1">
    <location>
        <begin position="12"/>
        <end position="30"/>
    </location>
</feature>
<organism evidence="2 3">
    <name type="scientific">Leucothrix arctica</name>
    <dbReference type="NCBI Taxonomy" id="1481894"/>
    <lineage>
        <taxon>Bacteria</taxon>
        <taxon>Pseudomonadati</taxon>
        <taxon>Pseudomonadota</taxon>
        <taxon>Gammaproteobacteria</taxon>
        <taxon>Thiotrichales</taxon>
        <taxon>Thiotrichaceae</taxon>
        <taxon>Leucothrix</taxon>
    </lineage>
</organism>
<name>A0A317CBW8_9GAMM</name>
<keyword evidence="3" id="KW-1185">Reference proteome</keyword>
<reference evidence="2 3" key="1">
    <citation type="submission" date="2018-05" db="EMBL/GenBank/DDBJ databases">
        <title>Leucothrix arctica sp. nov., isolated from Arctic seawater.</title>
        <authorList>
            <person name="Choi A."/>
            <person name="Baek K."/>
        </authorList>
    </citation>
    <scope>NUCLEOTIDE SEQUENCE [LARGE SCALE GENOMIC DNA]</scope>
    <source>
        <strain evidence="2 3">IMCC9719</strain>
    </source>
</reference>
<keyword evidence="1" id="KW-0472">Membrane</keyword>
<sequence>MTALSNLTIPTLDLVAVIWATTCWLGYNYYANNAKRSLMNTMVKWRIKWSHTMMSRENRIVDSQVINGLSRVVTFFCSTSIFITAGLFASIGASQQIMEIINQISFMQTTTLQAIEFKFSFLVLIFVFSFFKFGWAITQHSYSAVVLAAVPDSKQIDMERDSELAQLMGTLSGLGSRHFNDGIRAYYFATATMTWFIHPLVYMLVVTWVILILHRRDFRSKLLQHLNKLDDVIDTERVSR</sequence>
<dbReference type="Pfam" id="PF04654">
    <property type="entry name" value="DUF599"/>
    <property type="match status" value="1"/>
</dbReference>
<feature type="transmembrane region" description="Helical" evidence="1">
    <location>
        <begin position="185"/>
        <end position="213"/>
    </location>
</feature>
<dbReference type="PANTHER" id="PTHR31881:SF6">
    <property type="entry name" value="OS09G0494600 PROTEIN"/>
    <property type="match status" value="1"/>
</dbReference>
<dbReference type="InterPro" id="IPR006747">
    <property type="entry name" value="DUF599"/>
</dbReference>
<accession>A0A317CBW8</accession>
<dbReference type="AlphaFoldDB" id="A0A317CBW8"/>
<proteinExistence type="predicted"/>
<feature type="transmembrane region" description="Helical" evidence="1">
    <location>
        <begin position="72"/>
        <end position="94"/>
    </location>
</feature>
<keyword evidence="1" id="KW-0812">Transmembrane</keyword>
<keyword evidence="1" id="KW-1133">Transmembrane helix</keyword>
<evidence type="ECO:0000313" key="3">
    <source>
        <dbReference type="Proteomes" id="UP000245506"/>
    </source>
</evidence>
<evidence type="ECO:0008006" key="4">
    <source>
        <dbReference type="Google" id="ProtNLM"/>
    </source>
</evidence>
<dbReference type="Proteomes" id="UP000245506">
    <property type="component" value="Unassembled WGS sequence"/>
</dbReference>
<feature type="transmembrane region" description="Helical" evidence="1">
    <location>
        <begin position="115"/>
        <end position="137"/>
    </location>
</feature>
<dbReference type="EMBL" id="QGKL01000031">
    <property type="protein sequence ID" value="PWQ95867.1"/>
    <property type="molecule type" value="Genomic_DNA"/>
</dbReference>
<dbReference type="PANTHER" id="PTHR31881">
    <property type="match status" value="1"/>
</dbReference>
<comment type="caution">
    <text evidence="2">The sequence shown here is derived from an EMBL/GenBank/DDBJ whole genome shotgun (WGS) entry which is preliminary data.</text>
</comment>
<dbReference type="OrthoDB" id="8524743at2"/>
<evidence type="ECO:0000313" key="2">
    <source>
        <dbReference type="EMBL" id="PWQ95867.1"/>
    </source>
</evidence>
<protein>
    <recommendedName>
        <fullName evidence="4">DUF599 domain-containing protein</fullName>
    </recommendedName>
</protein>